<keyword evidence="2 3" id="KW-0378">Hydrolase</keyword>
<keyword evidence="5" id="KW-1185">Reference proteome</keyword>
<dbReference type="InterPro" id="IPR009206">
    <property type="entry name" value="Nucleotidase_putative"/>
</dbReference>
<dbReference type="InterPro" id="IPR036412">
    <property type="entry name" value="HAD-like_sf"/>
</dbReference>
<dbReference type="InterPro" id="IPR052419">
    <property type="entry name" value="5_3-deoxyribonucleotidase-like"/>
</dbReference>
<proteinExistence type="inferred from homology"/>
<reference evidence="5" key="1">
    <citation type="submission" date="2016-10" db="EMBL/GenBank/DDBJ databases">
        <authorList>
            <person name="Varghese N."/>
            <person name="Submissions S."/>
        </authorList>
    </citation>
    <scope>NUCLEOTIDE SEQUENCE [LARGE SCALE GENOMIC DNA]</scope>
    <source>
        <strain evidence="5">S9</strain>
    </source>
</reference>
<name>A0A1H9R9P2_9BACI</name>
<dbReference type="STRING" id="1601833.SAMN05518684_10348"/>
<dbReference type="EMBL" id="FOGT01000003">
    <property type="protein sequence ID" value="SER69327.1"/>
    <property type="molecule type" value="Genomic_DNA"/>
</dbReference>
<protein>
    <recommendedName>
        <fullName evidence="3">Nucleotidase</fullName>
        <ecNumber evidence="3">3.1.3.-</ecNumber>
    </recommendedName>
</protein>
<evidence type="ECO:0000313" key="5">
    <source>
        <dbReference type="Proteomes" id="UP000198571"/>
    </source>
</evidence>
<dbReference type="PANTHER" id="PTHR35134:SF2">
    <property type="entry name" value="NUCLEOTIDASE YQFW-RELATED"/>
    <property type="match status" value="1"/>
</dbReference>
<dbReference type="AlphaFoldDB" id="A0A1H9R9P2"/>
<evidence type="ECO:0000256" key="1">
    <source>
        <dbReference type="ARBA" id="ARBA00009589"/>
    </source>
</evidence>
<evidence type="ECO:0000256" key="2">
    <source>
        <dbReference type="ARBA" id="ARBA00022801"/>
    </source>
</evidence>
<accession>A0A1H9R9P2</accession>
<evidence type="ECO:0000256" key="3">
    <source>
        <dbReference type="PIRNR" id="PIRNR021362"/>
    </source>
</evidence>
<dbReference type="Gene3D" id="3.40.50.1000">
    <property type="entry name" value="HAD superfamily/HAD-like"/>
    <property type="match status" value="1"/>
</dbReference>
<gene>
    <name evidence="4" type="ORF">SAMN05518684_10348</name>
</gene>
<dbReference type="PIRSF" id="PIRSF021362">
    <property type="entry name" value="UCP021362_HAD"/>
    <property type="match status" value="1"/>
</dbReference>
<organism evidence="4 5">
    <name type="scientific">Salipaludibacillus aurantiacus</name>
    <dbReference type="NCBI Taxonomy" id="1601833"/>
    <lineage>
        <taxon>Bacteria</taxon>
        <taxon>Bacillati</taxon>
        <taxon>Bacillota</taxon>
        <taxon>Bacilli</taxon>
        <taxon>Bacillales</taxon>
        <taxon>Bacillaceae</taxon>
    </lineage>
</organism>
<dbReference type="Proteomes" id="UP000198571">
    <property type="component" value="Unassembled WGS sequence"/>
</dbReference>
<dbReference type="GO" id="GO:0016787">
    <property type="term" value="F:hydrolase activity"/>
    <property type="evidence" value="ECO:0007669"/>
    <property type="project" value="UniProtKB-KW"/>
</dbReference>
<dbReference type="RefSeq" id="WP_093047781.1">
    <property type="nucleotide sequence ID" value="NZ_FOGT01000003.1"/>
</dbReference>
<dbReference type="EC" id="3.1.3.-" evidence="3"/>
<sequence>MGKYRFGIDIDGTVTDPATFLPYLNKHFNKDLTIEDIVEYDLTGVLGVSEKELWKWMQVHEPSIYKQADLAKFVKEILEEWKKQYELFYISARPKHVHELTINWFHENTVPYDHIELLGQHNKLEAVKKHQLDLFFEDKHDNACNIAEDAQIPVILMDTPYNQAPVPDNVYRASHWNQAKQIVEKLF</sequence>
<dbReference type="SUPFAM" id="SSF56784">
    <property type="entry name" value="HAD-like"/>
    <property type="match status" value="1"/>
</dbReference>
<comment type="similarity">
    <text evidence="1 3">Belongs to the 5'(3')-deoxyribonucleotidase family.</text>
</comment>
<dbReference type="PANTHER" id="PTHR35134">
    <property type="entry name" value="NUCLEOTIDASE YQFW-RELATED"/>
    <property type="match status" value="1"/>
</dbReference>
<dbReference type="InterPro" id="IPR023214">
    <property type="entry name" value="HAD_sf"/>
</dbReference>
<evidence type="ECO:0000313" key="4">
    <source>
        <dbReference type="EMBL" id="SER69327.1"/>
    </source>
</evidence>
<dbReference type="OrthoDB" id="2471595at2"/>